<organism evidence="1 2">
    <name type="scientific">Porites evermanni</name>
    <dbReference type="NCBI Taxonomy" id="104178"/>
    <lineage>
        <taxon>Eukaryota</taxon>
        <taxon>Metazoa</taxon>
        <taxon>Cnidaria</taxon>
        <taxon>Anthozoa</taxon>
        <taxon>Hexacorallia</taxon>
        <taxon>Scleractinia</taxon>
        <taxon>Fungiina</taxon>
        <taxon>Poritidae</taxon>
        <taxon>Porites</taxon>
    </lineage>
</organism>
<evidence type="ECO:0000313" key="1">
    <source>
        <dbReference type="EMBL" id="CAH3140299.1"/>
    </source>
</evidence>
<keyword evidence="2" id="KW-1185">Reference proteome</keyword>
<dbReference type="Gene3D" id="3.90.1600.10">
    <property type="entry name" value="Palm domain of DNA polymerase"/>
    <property type="match status" value="1"/>
</dbReference>
<proteinExistence type="predicted"/>
<evidence type="ECO:0008006" key="3">
    <source>
        <dbReference type="Google" id="ProtNLM"/>
    </source>
</evidence>
<dbReference type="EMBL" id="CALNXI010000799">
    <property type="protein sequence ID" value="CAH3140299.1"/>
    <property type="molecule type" value="Genomic_DNA"/>
</dbReference>
<name>A0ABN8PF85_9CNID</name>
<gene>
    <name evidence="1" type="ORF">PEVE_00041662</name>
</gene>
<sequence>MLGIGASETMEAKCRSQPEIYSDVRPTTWTQGRGRFEYWSNTCIGCCDGNLIKDLKIPEDYWMTLQIGSREHRKEGLAVQEKRGKFQREILHKGLFILNPFYCKVCRREFYGEQCFMAHLIEEEVVGKDLEKMKQKLEQDLEEELPSIVEMKNVCDQYRKCKDCLSLVIKDVRIFNEDVMEVSVMKKEKDACGGAGKTNILISCFTTALAHLKLYAELKKLGEQVLYCDTDTVILPLETRRAVYTYRNLFG</sequence>
<dbReference type="Proteomes" id="UP001159427">
    <property type="component" value="Unassembled WGS sequence"/>
</dbReference>
<dbReference type="InterPro" id="IPR043502">
    <property type="entry name" value="DNA/RNA_pol_sf"/>
</dbReference>
<dbReference type="SUPFAM" id="SSF56672">
    <property type="entry name" value="DNA/RNA polymerases"/>
    <property type="match status" value="1"/>
</dbReference>
<dbReference type="InterPro" id="IPR023211">
    <property type="entry name" value="DNA_pol_palm_dom_sf"/>
</dbReference>
<evidence type="ECO:0000313" key="2">
    <source>
        <dbReference type="Proteomes" id="UP001159427"/>
    </source>
</evidence>
<protein>
    <recommendedName>
        <fullName evidence="3">DNA-directed DNA polymerase</fullName>
    </recommendedName>
</protein>
<accession>A0ABN8PF85</accession>
<comment type="caution">
    <text evidence="1">The sequence shown here is derived from an EMBL/GenBank/DDBJ whole genome shotgun (WGS) entry which is preliminary data.</text>
</comment>
<reference evidence="1 2" key="1">
    <citation type="submission" date="2022-05" db="EMBL/GenBank/DDBJ databases">
        <authorList>
            <consortium name="Genoscope - CEA"/>
            <person name="William W."/>
        </authorList>
    </citation>
    <scope>NUCLEOTIDE SEQUENCE [LARGE SCALE GENOMIC DNA]</scope>
</reference>